<proteinExistence type="predicted"/>
<comment type="caution">
    <text evidence="1">The sequence shown here is derived from an EMBL/GenBank/DDBJ whole genome shotgun (WGS) entry which is preliminary data.</text>
</comment>
<sequence length="105" mass="10500">MGAQDILYLDIPATRALADGLGTAGEQVRVIGRGGALADGMADGFPGANAPNAYHAASRRSDQAMGAVATAMMEMGGTVVGAMVTYQQRDQSTATGIGAAAEGVR</sequence>
<dbReference type="RefSeq" id="WP_195130420.1">
    <property type="nucleotide sequence ID" value="NZ_JADLQX010000011.1"/>
</dbReference>
<evidence type="ECO:0000313" key="2">
    <source>
        <dbReference type="Proteomes" id="UP000702209"/>
    </source>
</evidence>
<reference evidence="1 2" key="1">
    <citation type="submission" date="2020-10" db="EMBL/GenBank/DDBJ databases">
        <title>Identification of Nocardia species via Next-generation sequencing and recognition of intraspecies genetic diversity.</title>
        <authorList>
            <person name="Li P."/>
            <person name="Li P."/>
            <person name="Lu B."/>
        </authorList>
    </citation>
    <scope>NUCLEOTIDE SEQUENCE [LARGE SCALE GENOMIC DNA]</scope>
    <source>
        <strain evidence="1 2">BJ06-0157</strain>
    </source>
</reference>
<gene>
    <name evidence="1" type="ORF">IU459_16525</name>
</gene>
<protein>
    <submittedName>
        <fullName evidence="1">Uncharacterized protein</fullName>
    </submittedName>
</protein>
<dbReference type="Proteomes" id="UP000702209">
    <property type="component" value="Unassembled WGS sequence"/>
</dbReference>
<evidence type="ECO:0000313" key="1">
    <source>
        <dbReference type="EMBL" id="MBF6299135.1"/>
    </source>
</evidence>
<name>A0ABS0CSL5_9NOCA</name>
<dbReference type="EMBL" id="JADLQX010000011">
    <property type="protein sequence ID" value="MBF6299135.1"/>
    <property type="molecule type" value="Genomic_DNA"/>
</dbReference>
<organism evidence="1 2">
    <name type="scientific">Nocardia amamiensis</name>
    <dbReference type="NCBI Taxonomy" id="404578"/>
    <lineage>
        <taxon>Bacteria</taxon>
        <taxon>Bacillati</taxon>
        <taxon>Actinomycetota</taxon>
        <taxon>Actinomycetes</taxon>
        <taxon>Mycobacteriales</taxon>
        <taxon>Nocardiaceae</taxon>
        <taxon>Nocardia</taxon>
    </lineage>
</organism>
<keyword evidence="2" id="KW-1185">Reference proteome</keyword>
<accession>A0ABS0CSL5</accession>